<evidence type="ECO:0000256" key="3">
    <source>
        <dbReference type="ARBA" id="ARBA00022750"/>
    </source>
</evidence>
<dbReference type="GO" id="GO:0005576">
    <property type="term" value="C:extracellular region"/>
    <property type="evidence" value="ECO:0007669"/>
    <property type="project" value="TreeGrafter"/>
</dbReference>
<feature type="domain" description="Peptidase A1" evidence="8">
    <location>
        <begin position="42"/>
        <end position="376"/>
    </location>
</feature>
<sequence length="383" mass="40894">MKRAIQRSQERLEKLQITSAVNTHQMKDIETPVTPDIGSGEYLIQMAIGTPALSLSAIMDTGSDLVWTKCNPCTDCSTSSIYDPSSSSTYSKVLCQSSLCQPPSIFSCNNDGDCEYVYPYGDRSSTSGILSDETFSISSQSLPNITFGCGHDNQGFDKVGGLVGFGRGSLSLVSQLGPSMGNKFSYCLVSRTDSSKTSPLFIGNTASLEATTVGSTPLVQSSSTNHYYLSLEGISVGGQSLAIPTGTFDIQSDGSGGLIIDSGTTLTFLQQTAYDAVKEAMVSSINLPQADGQLDLCFNQQGSSNPGFPSMTFHFKGADYDVPKENYLFPDSTSDIVCLAMMPTNSNLGNMAIFGNVQQQNYQILYDNENNVLSFAPTACDTL</sequence>
<name>C0PSK7_PICSI</name>
<dbReference type="PANTHER" id="PTHR47967:SF23">
    <property type="entry name" value="OS04G0448300 PROTEIN"/>
    <property type="match status" value="1"/>
</dbReference>
<keyword evidence="3 7" id="KW-0064">Aspartyl protease</keyword>
<dbReference type="InterPro" id="IPR001969">
    <property type="entry name" value="Aspartic_peptidase_AS"/>
</dbReference>
<dbReference type="InterPro" id="IPR051708">
    <property type="entry name" value="Plant_Aspart_Prot_A1"/>
</dbReference>
<dbReference type="MEROPS" id="A01.040"/>
<dbReference type="Pfam" id="PF14541">
    <property type="entry name" value="TAXi_C"/>
    <property type="match status" value="1"/>
</dbReference>
<reference evidence="9" key="1">
    <citation type="submission" date="2009-02" db="EMBL/GenBank/DDBJ databases">
        <title>Full length sequence-verified cDNA sequences from Sitka spruce (Picea sitchensis).</title>
        <authorList>
            <person name="Reid K.E."/>
            <person name="Liao N."/>
            <person name="Ralph S."/>
            <person name="Kolosova N."/>
            <person name="Oddy C."/>
            <person name="Moore R."/>
            <person name="Mayo M."/>
            <person name="Wagner S."/>
            <person name="King J."/>
            <person name="Yanchuk A."/>
            <person name="Holt R."/>
            <person name="Jones S."/>
            <person name="Marra M."/>
            <person name="Ritland C.E."/>
            <person name="Ritland K."/>
            <person name="Bohlmann J."/>
        </authorList>
    </citation>
    <scope>NUCLEOTIDE SEQUENCE</scope>
    <source>
        <tissue evidence="9">Bark</tissue>
    </source>
</reference>
<evidence type="ECO:0000256" key="1">
    <source>
        <dbReference type="ARBA" id="ARBA00007447"/>
    </source>
</evidence>
<dbReference type="AlphaFoldDB" id="C0PSK7"/>
<dbReference type="PROSITE" id="PS51767">
    <property type="entry name" value="PEPTIDASE_A1"/>
    <property type="match status" value="1"/>
</dbReference>
<dbReference type="PRINTS" id="PR00792">
    <property type="entry name" value="PEPSIN"/>
</dbReference>
<dbReference type="OMA" id="CAIDICT"/>
<feature type="active site" evidence="6">
    <location>
        <position position="261"/>
    </location>
</feature>
<dbReference type="InterPro" id="IPR032861">
    <property type="entry name" value="TAXi_N"/>
</dbReference>
<dbReference type="SUPFAM" id="SSF50630">
    <property type="entry name" value="Acid proteases"/>
    <property type="match status" value="1"/>
</dbReference>
<organism evidence="9">
    <name type="scientific">Picea sitchensis</name>
    <name type="common">Sitka spruce</name>
    <name type="synonym">Pinus sitchensis</name>
    <dbReference type="NCBI Taxonomy" id="3332"/>
    <lineage>
        <taxon>Eukaryota</taxon>
        <taxon>Viridiplantae</taxon>
        <taxon>Streptophyta</taxon>
        <taxon>Embryophyta</taxon>
        <taxon>Tracheophyta</taxon>
        <taxon>Spermatophyta</taxon>
        <taxon>Pinopsida</taxon>
        <taxon>Pinidae</taxon>
        <taxon>Conifers I</taxon>
        <taxon>Pinales</taxon>
        <taxon>Pinaceae</taxon>
        <taxon>Picea</taxon>
    </lineage>
</organism>
<comment type="similarity">
    <text evidence="1 7">Belongs to the peptidase A1 family.</text>
</comment>
<dbReference type="InterPro" id="IPR032799">
    <property type="entry name" value="TAXi_C"/>
</dbReference>
<dbReference type="GO" id="GO:0006508">
    <property type="term" value="P:proteolysis"/>
    <property type="evidence" value="ECO:0007669"/>
    <property type="project" value="UniProtKB-KW"/>
</dbReference>
<proteinExistence type="evidence at transcript level"/>
<dbReference type="PROSITE" id="PS00141">
    <property type="entry name" value="ASP_PROTEASE"/>
    <property type="match status" value="1"/>
</dbReference>
<keyword evidence="4 7" id="KW-0378">Hydrolase</keyword>
<accession>C0PSK7</accession>
<dbReference type="EMBL" id="BT071331">
    <property type="protein sequence ID" value="ACN40797.1"/>
    <property type="molecule type" value="mRNA"/>
</dbReference>
<dbReference type="FunFam" id="2.40.70.10:FF:000033">
    <property type="entry name" value="Aspartyl protease family protein"/>
    <property type="match status" value="1"/>
</dbReference>
<keyword evidence="5" id="KW-0325">Glycoprotein</keyword>
<dbReference type="GO" id="GO:0004190">
    <property type="term" value="F:aspartic-type endopeptidase activity"/>
    <property type="evidence" value="ECO:0007669"/>
    <property type="project" value="UniProtKB-KW"/>
</dbReference>
<evidence type="ECO:0000313" key="9">
    <source>
        <dbReference type="EMBL" id="ACN40797.1"/>
    </source>
</evidence>
<dbReference type="CDD" id="cd05476">
    <property type="entry name" value="pepsin_A_like_plant"/>
    <property type="match status" value="1"/>
</dbReference>
<evidence type="ECO:0000259" key="8">
    <source>
        <dbReference type="PROSITE" id="PS51767"/>
    </source>
</evidence>
<evidence type="ECO:0000256" key="7">
    <source>
        <dbReference type="RuleBase" id="RU000454"/>
    </source>
</evidence>
<keyword evidence="2 7" id="KW-0645">Protease</keyword>
<protein>
    <recommendedName>
        <fullName evidence="8">Peptidase A1 domain-containing protein</fullName>
    </recommendedName>
</protein>
<feature type="active site" evidence="6">
    <location>
        <position position="60"/>
    </location>
</feature>
<dbReference type="PANTHER" id="PTHR47967">
    <property type="entry name" value="OS07G0603500 PROTEIN-RELATED"/>
    <property type="match status" value="1"/>
</dbReference>
<dbReference type="InterPro" id="IPR033121">
    <property type="entry name" value="PEPTIDASE_A1"/>
</dbReference>
<evidence type="ECO:0000256" key="2">
    <source>
        <dbReference type="ARBA" id="ARBA00022670"/>
    </source>
</evidence>
<dbReference type="Pfam" id="PF14543">
    <property type="entry name" value="TAXi_N"/>
    <property type="match status" value="1"/>
</dbReference>
<evidence type="ECO:0000256" key="6">
    <source>
        <dbReference type="PIRSR" id="PIRSR601461-1"/>
    </source>
</evidence>
<dbReference type="InterPro" id="IPR021109">
    <property type="entry name" value="Peptidase_aspartic_dom_sf"/>
</dbReference>
<dbReference type="InterPro" id="IPR001461">
    <property type="entry name" value="Aspartic_peptidase_A1"/>
</dbReference>
<evidence type="ECO:0000256" key="5">
    <source>
        <dbReference type="ARBA" id="ARBA00023180"/>
    </source>
</evidence>
<dbReference type="Gene3D" id="2.40.70.10">
    <property type="entry name" value="Acid Proteases"/>
    <property type="match status" value="2"/>
</dbReference>
<evidence type="ECO:0000256" key="4">
    <source>
        <dbReference type="ARBA" id="ARBA00022801"/>
    </source>
</evidence>
<dbReference type="FunFam" id="2.40.70.10:FF:000031">
    <property type="entry name" value="Aspartyl protease AED1"/>
    <property type="match status" value="1"/>
</dbReference>
<dbReference type="InterPro" id="IPR034161">
    <property type="entry name" value="Pepsin-like_plant"/>
</dbReference>